<keyword evidence="4" id="KW-1185">Reference proteome</keyword>
<dbReference type="Pfam" id="PF13408">
    <property type="entry name" value="Zn_ribbon_recom"/>
    <property type="match status" value="1"/>
</dbReference>
<evidence type="ECO:0000313" key="3">
    <source>
        <dbReference type="EMBL" id="OBR64072.1"/>
    </source>
</evidence>
<dbReference type="AlphaFoldDB" id="A0A1A5YES6"/>
<sequence length="559" mass="64833">MARVANRQNIVKAASRNKVWYVAFYIRLSREDKRGKDESESITNQRLILTDFLQQQDDDDEYIFVDEYVDDGVSGTTDEEREGFQRLLTDIGKKKINCVIVKNLARSFRNNGHQSYYLGDWFPRNNVRFISLYQQPVDTYKDPQNAQNIAVPVQGVLNEEHARGTSESVRRTFDKKREKGLHIGSFAAYGYLKNSDEKNLLIIDEEAAENVKSIYAWFLEGMSKNAIVRKLNENGILCPSAYKKSKGMKYKNPNSDGGNSLWCAMTVTDMLKNRIYVGDMVQGRYRIKSYKIHVQETVPEEEWFIVENTHEPIISREDFAKVQELLKKDTRTAPKQKTLYLFSGILRCVDCGKAMTRSAVKGNVYYYCRTYKSQSKAACTKHAMKHNHLEQAVLYAVKQQVYVAVSLLEMVSRINNAPLQKSMTIRLNERIAAKEKELSRISRYKQSIYQDWKDGEISHKDYRQMKEDYELQIEAISEVLDNLRKDKAELENGSNVESPFLAAFWKYENINKLTRDILIELVDCIKVYENGNISVKLKFANEYRRVAKYIEVNTSEDAV</sequence>
<dbReference type="SUPFAM" id="SSF53041">
    <property type="entry name" value="Resolvase-like"/>
    <property type="match status" value="1"/>
</dbReference>
<dbReference type="SMART" id="SM00857">
    <property type="entry name" value="Resolvase"/>
    <property type="match status" value="1"/>
</dbReference>
<dbReference type="GO" id="GO:0000150">
    <property type="term" value="F:DNA strand exchange activity"/>
    <property type="evidence" value="ECO:0007669"/>
    <property type="project" value="InterPro"/>
</dbReference>
<dbReference type="PROSITE" id="PS51737">
    <property type="entry name" value="RECOMBINASE_DNA_BIND"/>
    <property type="match status" value="1"/>
</dbReference>
<dbReference type="Gene3D" id="3.40.50.1390">
    <property type="entry name" value="Resolvase, N-terminal catalytic domain"/>
    <property type="match status" value="1"/>
</dbReference>
<dbReference type="PANTHER" id="PTHR30461:SF23">
    <property type="entry name" value="DNA RECOMBINASE-RELATED"/>
    <property type="match status" value="1"/>
</dbReference>
<dbReference type="InterPro" id="IPR050639">
    <property type="entry name" value="SSR_resolvase"/>
</dbReference>
<evidence type="ECO:0000259" key="2">
    <source>
        <dbReference type="PROSITE" id="PS51737"/>
    </source>
</evidence>
<dbReference type="RefSeq" id="WP_068685524.1">
    <property type="nucleotide sequence ID" value="NZ_LYPA01000067.1"/>
</dbReference>
<dbReference type="OrthoDB" id="9797501at2"/>
<dbReference type="Proteomes" id="UP000092024">
    <property type="component" value="Unassembled WGS sequence"/>
</dbReference>
<dbReference type="Pfam" id="PF07508">
    <property type="entry name" value="Recombinase"/>
    <property type="match status" value="1"/>
</dbReference>
<protein>
    <submittedName>
        <fullName evidence="3">Recombinase</fullName>
    </submittedName>
</protein>
<feature type="coiled-coil region" evidence="1">
    <location>
        <begin position="466"/>
        <end position="493"/>
    </location>
</feature>
<evidence type="ECO:0000313" key="4">
    <source>
        <dbReference type="Proteomes" id="UP000092024"/>
    </source>
</evidence>
<dbReference type="InterPro" id="IPR011109">
    <property type="entry name" value="DNA_bind_recombinase_dom"/>
</dbReference>
<dbReference type="InterPro" id="IPR025827">
    <property type="entry name" value="Zn_ribbon_recom_dom"/>
</dbReference>
<dbReference type="Pfam" id="PF00239">
    <property type="entry name" value="Resolvase"/>
    <property type="match status" value="1"/>
</dbReference>
<dbReference type="InterPro" id="IPR006119">
    <property type="entry name" value="Resolv_N"/>
</dbReference>
<proteinExistence type="predicted"/>
<dbReference type="STRING" id="1844972.A7K91_20490"/>
<comment type="caution">
    <text evidence="3">The sequence shown here is derived from an EMBL/GenBank/DDBJ whole genome shotgun (WGS) entry which is preliminary data.</text>
</comment>
<organism evidence="3 4">
    <name type="scientific">Paenibacillus oryzae</name>
    <dbReference type="NCBI Taxonomy" id="1844972"/>
    <lineage>
        <taxon>Bacteria</taxon>
        <taxon>Bacillati</taxon>
        <taxon>Bacillota</taxon>
        <taxon>Bacilli</taxon>
        <taxon>Bacillales</taxon>
        <taxon>Paenibacillaceae</taxon>
        <taxon>Paenibacillus</taxon>
    </lineage>
</organism>
<keyword evidence="1" id="KW-0175">Coiled coil</keyword>
<accession>A0A1A5YES6</accession>
<dbReference type="GO" id="GO:0003677">
    <property type="term" value="F:DNA binding"/>
    <property type="evidence" value="ECO:0007669"/>
    <property type="project" value="InterPro"/>
</dbReference>
<name>A0A1A5YES6_9BACL</name>
<dbReference type="InterPro" id="IPR038109">
    <property type="entry name" value="DNA_bind_recomb_sf"/>
</dbReference>
<gene>
    <name evidence="3" type="ORF">A7K91_20490</name>
</gene>
<dbReference type="InterPro" id="IPR036162">
    <property type="entry name" value="Resolvase-like_N_sf"/>
</dbReference>
<evidence type="ECO:0000256" key="1">
    <source>
        <dbReference type="SAM" id="Coils"/>
    </source>
</evidence>
<dbReference type="EMBL" id="LYPA01000067">
    <property type="protein sequence ID" value="OBR64072.1"/>
    <property type="molecule type" value="Genomic_DNA"/>
</dbReference>
<reference evidence="3 4" key="1">
    <citation type="submission" date="2016-05" db="EMBL/GenBank/DDBJ databases">
        <title>Paenibacillus oryzae. sp. nov., isolated from the rice root.</title>
        <authorList>
            <person name="Zhang J."/>
            <person name="Zhang X."/>
        </authorList>
    </citation>
    <scope>NUCLEOTIDE SEQUENCE [LARGE SCALE GENOMIC DNA]</scope>
    <source>
        <strain evidence="3 4">1DrF-4</strain>
    </source>
</reference>
<dbReference type="Gene3D" id="3.90.1750.20">
    <property type="entry name" value="Putative Large Serine Recombinase, Chain B, Domain 2"/>
    <property type="match status" value="1"/>
</dbReference>
<feature type="domain" description="Recombinase" evidence="2">
    <location>
        <begin position="188"/>
        <end position="332"/>
    </location>
</feature>
<dbReference type="PANTHER" id="PTHR30461">
    <property type="entry name" value="DNA-INVERTASE FROM LAMBDOID PROPHAGE"/>
    <property type="match status" value="1"/>
</dbReference>